<evidence type="ECO:0000313" key="3">
    <source>
        <dbReference type="Proteomes" id="UP000886653"/>
    </source>
</evidence>
<protein>
    <submittedName>
        <fullName evidence="2">Uncharacterized protein</fullName>
    </submittedName>
</protein>
<dbReference type="AlphaFoldDB" id="A0A9P6NUN9"/>
<organism evidence="2 3">
    <name type="scientific">Cronartium quercuum f. sp. fusiforme G11</name>
    <dbReference type="NCBI Taxonomy" id="708437"/>
    <lineage>
        <taxon>Eukaryota</taxon>
        <taxon>Fungi</taxon>
        <taxon>Dikarya</taxon>
        <taxon>Basidiomycota</taxon>
        <taxon>Pucciniomycotina</taxon>
        <taxon>Pucciniomycetes</taxon>
        <taxon>Pucciniales</taxon>
        <taxon>Coleosporiaceae</taxon>
        <taxon>Cronartium</taxon>
    </lineage>
</organism>
<evidence type="ECO:0000256" key="1">
    <source>
        <dbReference type="SAM" id="MobiDB-lite"/>
    </source>
</evidence>
<dbReference type="EMBL" id="MU167209">
    <property type="protein sequence ID" value="KAG0152264.1"/>
    <property type="molecule type" value="Genomic_DNA"/>
</dbReference>
<accession>A0A9P6NUN9</accession>
<sequence length="121" mass="13514">MHPHEAGDDIVECVEAGKDMVGDGVKPVDELKDHREKLLQHFQDVNNIANGLGPLSKSLEDAKKHLSAQSYQEEMEALKKMDPYLQELSQNLESAISKLSPSKENMEPNPETWKSGLFEGI</sequence>
<comment type="caution">
    <text evidence="2">The sequence shown here is derived from an EMBL/GenBank/DDBJ whole genome shotgun (WGS) entry which is preliminary data.</text>
</comment>
<proteinExistence type="predicted"/>
<dbReference type="Proteomes" id="UP000886653">
    <property type="component" value="Unassembled WGS sequence"/>
</dbReference>
<reference evidence="2" key="1">
    <citation type="submission" date="2013-11" db="EMBL/GenBank/DDBJ databases">
        <title>Genome sequence of the fusiform rust pathogen reveals effectors for host alternation and coevolution with pine.</title>
        <authorList>
            <consortium name="DOE Joint Genome Institute"/>
            <person name="Smith K."/>
            <person name="Pendleton A."/>
            <person name="Kubisiak T."/>
            <person name="Anderson C."/>
            <person name="Salamov A."/>
            <person name="Aerts A."/>
            <person name="Riley R."/>
            <person name="Clum A."/>
            <person name="Lindquist E."/>
            <person name="Ence D."/>
            <person name="Campbell M."/>
            <person name="Kronenberg Z."/>
            <person name="Feau N."/>
            <person name="Dhillon B."/>
            <person name="Hamelin R."/>
            <person name="Burleigh J."/>
            <person name="Smith J."/>
            <person name="Yandell M."/>
            <person name="Nelson C."/>
            <person name="Grigoriev I."/>
            <person name="Davis J."/>
        </authorList>
    </citation>
    <scope>NUCLEOTIDE SEQUENCE</scope>
    <source>
        <strain evidence="2">G11</strain>
    </source>
</reference>
<gene>
    <name evidence="2" type="ORF">CROQUDRAFT_86014</name>
</gene>
<evidence type="ECO:0000313" key="2">
    <source>
        <dbReference type="EMBL" id="KAG0152264.1"/>
    </source>
</evidence>
<feature type="region of interest" description="Disordered" evidence="1">
    <location>
        <begin position="98"/>
        <end position="121"/>
    </location>
</feature>
<keyword evidence="3" id="KW-1185">Reference proteome</keyword>
<name>A0A9P6NUN9_9BASI</name>